<evidence type="ECO:0000313" key="9">
    <source>
        <dbReference type="EMBL" id="KPU72698.1"/>
    </source>
</evidence>
<accession>A0A0P8XD56</accession>
<dbReference type="Pfam" id="PF02140">
    <property type="entry name" value="SUEL_Lectin"/>
    <property type="match status" value="1"/>
</dbReference>
<gene>
    <name evidence="9" type="primary">Dana\GF26810</name>
    <name evidence="9" type="ORF">GF26810</name>
</gene>
<evidence type="ECO:0000256" key="4">
    <source>
        <dbReference type="ARBA" id="ARBA00022989"/>
    </source>
</evidence>
<dbReference type="CDD" id="cd22829">
    <property type="entry name" value="Gal_Rha_Lectin_EVA1_EVA1C_rpt2"/>
    <property type="match status" value="1"/>
</dbReference>
<comment type="similarity">
    <text evidence="2">Belongs to the EVA1 family.</text>
</comment>
<dbReference type="SMR" id="A0A0P8XD56"/>
<evidence type="ECO:0000256" key="7">
    <source>
        <dbReference type="SAM" id="Phobius"/>
    </source>
</evidence>
<dbReference type="InterPro" id="IPR000922">
    <property type="entry name" value="Lectin_gal-bd_dom"/>
</dbReference>
<dbReference type="OrthoDB" id="5970528at2759"/>
<reference evidence="9 10" key="1">
    <citation type="journal article" date="2007" name="Nature">
        <title>Evolution of genes and genomes on the Drosophila phylogeny.</title>
        <authorList>
            <consortium name="Drosophila 12 Genomes Consortium"/>
            <person name="Clark A.G."/>
            <person name="Eisen M.B."/>
            <person name="Smith D.R."/>
            <person name="Bergman C.M."/>
            <person name="Oliver B."/>
            <person name="Markow T.A."/>
            <person name="Kaufman T.C."/>
            <person name="Kellis M."/>
            <person name="Gelbart W."/>
            <person name="Iyer V.N."/>
            <person name="Pollard D.A."/>
            <person name="Sackton T.B."/>
            <person name="Larracuente A.M."/>
            <person name="Singh N.D."/>
            <person name="Abad J.P."/>
            <person name="Abt D.N."/>
            <person name="Adryan B."/>
            <person name="Aguade M."/>
            <person name="Akashi H."/>
            <person name="Anderson W.W."/>
            <person name="Aquadro C.F."/>
            <person name="Ardell D.H."/>
            <person name="Arguello R."/>
            <person name="Artieri C.G."/>
            <person name="Barbash D.A."/>
            <person name="Barker D."/>
            <person name="Barsanti P."/>
            <person name="Batterham P."/>
            <person name="Batzoglou S."/>
            <person name="Begun D."/>
            <person name="Bhutkar A."/>
            <person name="Blanco E."/>
            <person name="Bosak S.A."/>
            <person name="Bradley R.K."/>
            <person name="Brand A.D."/>
            <person name="Brent M.R."/>
            <person name="Brooks A.N."/>
            <person name="Brown R.H."/>
            <person name="Butlin R.K."/>
            <person name="Caggese C."/>
            <person name="Calvi B.R."/>
            <person name="Bernardo de Carvalho A."/>
            <person name="Caspi A."/>
            <person name="Castrezana S."/>
            <person name="Celniker S.E."/>
            <person name="Chang J.L."/>
            <person name="Chapple C."/>
            <person name="Chatterji S."/>
            <person name="Chinwalla A."/>
            <person name="Civetta A."/>
            <person name="Clifton S.W."/>
            <person name="Comeron J.M."/>
            <person name="Costello J.C."/>
            <person name="Coyne J.A."/>
            <person name="Daub J."/>
            <person name="David R.G."/>
            <person name="Delcher A.L."/>
            <person name="Delehaunty K."/>
            <person name="Do C.B."/>
            <person name="Ebling H."/>
            <person name="Edwards K."/>
            <person name="Eickbush T."/>
            <person name="Evans J.D."/>
            <person name="Filipski A."/>
            <person name="Findeiss S."/>
            <person name="Freyhult E."/>
            <person name="Fulton L."/>
            <person name="Fulton R."/>
            <person name="Garcia A.C."/>
            <person name="Gardiner A."/>
            <person name="Garfield D.A."/>
            <person name="Garvin B.E."/>
            <person name="Gibson G."/>
            <person name="Gilbert D."/>
            <person name="Gnerre S."/>
            <person name="Godfrey J."/>
            <person name="Good R."/>
            <person name="Gotea V."/>
            <person name="Gravely B."/>
            <person name="Greenberg A.J."/>
            <person name="Griffiths-Jones S."/>
            <person name="Gross S."/>
            <person name="Guigo R."/>
            <person name="Gustafson E.A."/>
            <person name="Haerty W."/>
            <person name="Hahn M.W."/>
            <person name="Halligan D.L."/>
            <person name="Halpern A.L."/>
            <person name="Halter G.M."/>
            <person name="Han M.V."/>
            <person name="Heger A."/>
            <person name="Hillier L."/>
            <person name="Hinrichs A.S."/>
            <person name="Holmes I."/>
            <person name="Hoskins R.A."/>
            <person name="Hubisz M.J."/>
            <person name="Hultmark D."/>
            <person name="Huntley M.A."/>
            <person name="Jaffe D.B."/>
            <person name="Jagadeeshan S."/>
            <person name="Jeck W.R."/>
            <person name="Johnson J."/>
            <person name="Jones C.D."/>
            <person name="Jordan W.C."/>
            <person name="Karpen G.H."/>
            <person name="Kataoka E."/>
            <person name="Keightley P.D."/>
            <person name="Kheradpour P."/>
            <person name="Kirkness E.F."/>
            <person name="Koerich L.B."/>
            <person name="Kristiansen K."/>
            <person name="Kudrna D."/>
            <person name="Kulathinal R.J."/>
            <person name="Kumar S."/>
            <person name="Kwok R."/>
            <person name="Lander E."/>
            <person name="Langley C.H."/>
            <person name="Lapoint R."/>
            <person name="Lazzaro B.P."/>
            <person name="Lee S.J."/>
            <person name="Levesque L."/>
            <person name="Li R."/>
            <person name="Lin C.F."/>
            <person name="Lin M.F."/>
            <person name="Lindblad-Toh K."/>
            <person name="Llopart A."/>
            <person name="Long M."/>
            <person name="Low L."/>
            <person name="Lozovsky E."/>
            <person name="Lu J."/>
            <person name="Luo M."/>
            <person name="Machado C.A."/>
            <person name="Makalowski W."/>
            <person name="Marzo M."/>
            <person name="Matsuda M."/>
            <person name="Matzkin L."/>
            <person name="McAllister B."/>
            <person name="McBride C.S."/>
            <person name="McKernan B."/>
            <person name="McKernan K."/>
            <person name="Mendez-Lago M."/>
            <person name="Minx P."/>
            <person name="Mollenhauer M.U."/>
            <person name="Montooth K."/>
            <person name="Mount S.M."/>
            <person name="Mu X."/>
            <person name="Myers E."/>
            <person name="Negre B."/>
            <person name="Newfeld S."/>
            <person name="Nielsen R."/>
            <person name="Noor M.A."/>
            <person name="O'Grady P."/>
            <person name="Pachter L."/>
            <person name="Papaceit M."/>
            <person name="Parisi M.J."/>
            <person name="Parisi M."/>
            <person name="Parts L."/>
            <person name="Pedersen J.S."/>
            <person name="Pesole G."/>
            <person name="Phillippy A.M."/>
            <person name="Ponting C.P."/>
            <person name="Pop M."/>
            <person name="Porcelli D."/>
            <person name="Powell J.R."/>
            <person name="Prohaska S."/>
            <person name="Pruitt K."/>
            <person name="Puig M."/>
            <person name="Quesneville H."/>
            <person name="Ram K.R."/>
            <person name="Rand D."/>
            <person name="Rasmussen M.D."/>
            <person name="Reed L.K."/>
            <person name="Reenan R."/>
            <person name="Reily A."/>
            <person name="Remington K.A."/>
            <person name="Rieger T.T."/>
            <person name="Ritchie M.G."/>
            <person name="Robin C."/>
            <person name="Rogers Y.H."/>
            <person name="Rohde C."/>
            <person name="Rozas J."/>
            <person name="Rubenfield M.J."/>
            <person name="Ruiz A."/>
            <person name="Russo S."/>
            <person name="Salzberg S.L."/>
            <person name="Sanchez-Gracia A."/>
            <person name="Saranga D.J."/>
            <person name="Sato H."/>
            <person name="Schaeffer S.W."/>
            <person name="Schatz M.C."/>
            <person name="Schlenke T."/>
            <person name="Schwartz R."/>
            <person name="Segarra C."/>
            <person name="Singh R.S."/>
            <person name="Sirot L."/>
            <person name="Sirota M."/>
            <person name="Sisneros N.B."/>
            <person name="Smith C.D."/>
            <person name="Smith T.F."/>
            <person name="Spieth J."/>
            <person name="Stage D.E."/>
            <person name="Stark A."/>
            <person name="Stephan W."/>
            <person name="Strausberg R.L."/>
            <person name="Strempel S."/>
            <person name="Sturgill D."/>
            <person name="Sutton G."/>
            <person name="Sutton G.G."/>
            <person name="Tao W."/>
            <person name="Teichmann S."/>
            <person name="Tobari Y.N."/>
            <person name="Tomimura Y."/>
            <person name="Tsolas J.M."/>
            <person name="Valente V.L."/>
            <person name="Venter E."/>
            <person name="Venter J.C."/>
            <person name="Vicario S."/>
            <person name="Vieira F.G."/>
            <person name="Vilella A.J."/>
            <person name="Villasante A."/>
            <person name="Walenz B."/>
            <person name="Wang J."/>
            <person name="Wasserman M."/>
            <person name="Watts T."/>
            <person name="Wilson D."/>
            <person name="Wilson R.K."/>
            <person name="Wing R.A."/>
            <person name="Wolfner M.F."/>
            <person name="Wong A."/>
            <person name="Wong G.K."/>
            <person name="Wu C.I."/>
            <person name="Wu G."/>
            <person name="Yamamoto D."/>
            <person name="Yang H.P."/>
            <person name="Yang S.P."/>
            <person name="Yorke J.A."/>
            <person name="Yoshida K."/>
            <person name="Zdobnov E."/>
            <person name="Zhang P."/>
            <person name="Zhang Y."/>
            <person name="Zimin A.V."/>
            <person name="Baldwin J."/>
            <person name="Abdouelleil A."/>
            <person name="Abdulkadir J."/>
            <person name="Abebe A."/>
            <person name="Abera B."/>
            <person name="Abreu J."/>
            <person name="Acer S.C."/>
            <person name="Aftuck L."/>
            <person name="Alexander A."/>
            <person name="An P."/>
            <person name="Anderson E."/>
            <person name="Anderson S."/>
            <person name="Arachi H."/>
            <person name="Azer M."/>
            <person name="Bachantsang P."/>
            <person name="Barry A."/>
            <person name="Bayul T."/>
            <person name="Berlin A."/>
            <person name="Bessette D."/>
            <person name="Bloom T."/>
            <person name="Blye J."/>
            <person name="Boguslavskiy L."/>
            <person name="Bonnet C."/>
            <person name="Boukhgalter B."/>
            <person name="Bourzgui I."/>
            <person name="Brown A."/>
            <person name="Cahill P."/>
            <person name="Channer S."/>
            <person name="Cheshatsang Y."/>
            <person name="Chuda L."/>
            <person name="Citroen M."/>
            <person name="Collymore A."/>
            <person name="Cooke P."/>
            <person name="Costello M."/>
            <person name="D'Aco K."/>
            <person name="Daza R."/>
            <person name="De Haan G."/>
            <person name="DeGray S."/>
            <person name="DeMaso C."/>
            <person name="Dhargay N."/>
            <person name="Dooley K."/>
            <person name="Dooley E."/>
            <person name="Doricent M."/>
            <person name="Dorje P."/>
            <person name="Dorjee K."/>
            <person name="Dupes A."/>
            <person name="Elong R."/>
            <person name="Falk J."/>
            <person name="Farina A."/>
            <person name="Faro S."/>
            <person name="Ferguson D."/>
            <person name="Fisher S."/>
            <person name="Foley C.D."/>
            <person name="Franke A."/>
            <person name="Friedrich D."/>
            <person name="Gadbois L."/>
            <person name="Gearin G."/>
            <person name="Gearin C.R."/>
            <person name="Giannoukos G."/>
            <person name="Goode T."/>
            <person name="Graham J."/>
            <person name="Grandbois E."/>
            <person name="Grewal S."/>
            <person name="Gyaltsen K."/>
            <person name="Hafez N."/>
            <person name="Hagos B."/>
            <person name="Hall J."/>
            <person name="Henson C."/>
            <person name="Hollinger A."/>
            <person name="Honan T."/>
            <person name="Huard M.D."/>
            <person name="Hughes L."/>
            <person name="Hurhula B."/>
            <person name="Husby M.E."/>
            <person name="Kamat A."/>
            <person name="Kanga B."/>
            <person name="Kashin S."/>
            <person name="Khazanovich D."/>
            <person name="Kisner P."/>
            <person name="Lance K."/>
            <person name="Lara M."/>
            <person name="Lee W."/>
            <person name="Lennon N."/>
            <person name="Letendre F."/>
            <person name="LeVine R."/>
            <person name="Lipovsky A."/>
            <person name="Liu X."/>
            <person name="Liu J."/>
            <person name="Liu S."/>
            <person name="Lokyitsang T."/>
            <person name="Lokyitsang Y."/>
            <person name="Lubonja R."/>
            <person name="Lui A."/>
            <person name="MacDonald P."/>
            <person name="Magnisalis V."/>
            <person name="Maru K."/>
            <person name="Matthews C."/>
            <person name="McCusker W."/>
            <person name="McDonough S."/>
            <person name="Mehta T."/>
            <person name="Meldrim J."/>
            <person name="Meneus L."/>
            <person name="Mihai O."/>
            <person name="Mihalev A."/>
            <person name="Mihova T."/>
            <person name="Mittelman R."/>
            <person name="Mlenga V."/>
            <person name="Montmayeur A."/>
            <person name="Mulrain L."/>
            <person name="Navidi A."/>
            <person name="Naylor J."/>
            <person name="Negash T."/>
            <person name="Nguyen T."/>
            <person name="Nguyen N."/>
            <person name="Nicol R."/>
            <person name="Norbu C."/>
            <person name="Norbu N."/>
            <person name="Novod N."/>
            <person name="O'Neill B."/>
            <person name="Osman S."/>
            <person name="Markiewicz E."/>
            <person name="Oyono O.L."/>
            <person name="Patti C."/>
            <person name="Phunkhang P."/>
            <person name="Pierre F."/>
            <person name="Priest M."/>
            <person name="Raghuraman S."/>
            <person name="Rege F."/>
            <person name="Reyes R."/>
            <person name="Rise C."/>
            <person name="Rogov P."/>
            <person name="Ross K."/>
            <person name="Ryan E."/>
            <person name="Settipalli S."/>
            <person name="Shea T."/>
            <person name="Sherpa N."/>
            <person name="Shi L."/>
            <person name="Shih D."/>
            <person name="Sparrow T."/>
            <person name="Spaulding J."/>
            <person name="Stalker J."/>
            <person name="Stange-Thomann N."/>
            <person name="Stavropoulos S."/>
            <person name="Stone C."/>
            <person name="Strader C."/>
            <person name="Tesfaye S."/>
            <person name="Thomson T."/>
            <person name="Thoulutsang Y."/>
            <person name="Thoulutsang D."/>
            <person name="Topham K."/>
            <person name="Topping I."/>
            <person name="Tsamla T."/>
            <person name="Vassiliev H."/>
            <person name="Vo A."/>
            <person name="Wangchuk T."/>
            <person name="Wangdi T."/>
            <person name="Weiand M."/>
            <person name="Wilkinson J."/>
            <person name="Wilson A."/>
            <person name="Yadav S."/>
            <person name="Young G."/>
            <person name="Yu Q."/>
            <person name="Zembek L."/>
            <person name="Zhong D."/>
            <person name="Zimmer A."/>
            <person name="Zwirko Z."/>
            <person name="Jaffe D.B."/>
            <person name="Alvarez P."/>
            <person name="Brockman W."/>
            <person name="Butler J."/>
            <person name="Chin C."/>
            <person name="Gnerre S."/>
            <person name="Grabherr M."/>
            <person name="Kleber M."/>
            <person name="Mauceli E."/>
            <person name="MacCallum I."/>
        </authorList>
    </citation>
    <scope>NUCLEOTIDE SEQUENCE [LARGE SCALE GENOMIC DNA]</scope>
    <source>
        <strain evidence="10">Tucson 14024-0371.13</strain>
    </source>
</reference>
<evidence type="ECO:0000259" key="8">
    <source>
        <dbReference type="PROSITE" id="PS50228"/>
    </source>
</evidence>
<evidence type="ECO:0000256" key="6">
    <source>
        <dbReference type="SAM" id="MobiDB-lite"/>
    </source>
</evidence>
<dbReference type="Pfam" id="PF14851">
    <property type="entry name" value="FAM176"/>
    <property type="match status" value="1"/>
</dbReference>
<dbReference type="Proteomes" id="UP000007801">
    <property type="component" value="Unassembled WGS sequence"/>
</dbReference>
<dbReference type="GO" id="GO:0030246">
    <property type="term" value="F:carbohydrate binding"/>
    <property type="evidence" value="ECO:0007669"/>
    <property type="project" value="InterPro"/>
</dbReference>
<dbReference type="GO" id="GO:0016020">
    <property type="term" value="C:membrane"/>
    <property type="evidence" value="ECO:0007669"/>
    <property type="project" value="UniProtKB-SubCell"/>
</dbReference>
<evidence type="ECO:0000256" key="2">
    <source>
        <dbReference type="ARBA" id="ARBA00006023"/>
    </source>
</evidence>
<keyword evidence="3 7" id="KW-0812">Transmembrane</keyword>
<feature type="transmembrane region" description="Helical" evidence="7">
    <location>
        <begin position="502"/>
        <end position="523"/>
    </location>
</feature>
<dbReference type="GeneID" id="26514219"/>
<dbReference type="AlphaFoldDB" id="A0A0P8XD56"/>
<feature type="region of interest" description="Disordered" evidence="6">
    <location>
        <begin position="348"/>
        <end position="388"/>
    </location>
</feature>
<dbReference type="CDD" id="cd22828">
    <property type="entry name" value="Gal_Rha_Lectin_EVA1_EVA1C_rpt1"/>
    <property type="match status" value="1"/>
</dbReference>
<evidence type="ECO:0000256" key="3">
    <source>
        <dbReference type="ARBA" id="ARBA00022692"/>
    </source>
</evidence>
<dbReference type="EMBL" id="CH902623">
    <property type="protein sequence ID" value="KPU72698.1"/>
    <property type="molecule type" value="Genomic_DNA"/>
</dbReference>
<feature type="domain" description="SUEL-type lectin" evidence="8">
    <location>
        <begin position="81"/>
        <end position="200"/>
    </location>
</feature>
<evidence type="ECO:0000313" key="10">
    <source>
        <dbReference type="Proteomes" id="UP000007801"/>
    </source>
</evidence>
<dbReference type="InterPro" id="IPR039500">
    <property type="entry name" value="EVA1_dom"/>
</dbReference>
<dbReference type="PANTHER" id="PTHR46780">
    <property type="entry name" value="PROTEIN EVA-1"/>
    <property type="match status" value="1"/>
</dbReference>
<dbReference type="KEGG" id="dan:26514219"/>
<name>A0A0P8XD56_DROAN</name>
<organism evidence="9 10">
    <name type="scientific">Drosophila ananassae</name>
    <name type="common">Fruit fly</name>
    <dbReference type="NCBI Taxonomy" id="7217"/>
    <lineage>
        <taxon>Eukaryota</taxon>
        <taxon>Metazoa</taxon>
        <taxon>Ecdysozoa</taxon>
        <taxon>Arthropoda</taxon>
        <taxon>Hexapoda</taxon>
        <taxon>Insecta</taxon>
        <taxon>Pterygota</taxon>
        <taxon>Neoptera</taxon>
        <taxon>Endopterygota</taxon>
        <taxon>Diptera</taxon>
        <taxon>Brachycera</taxon>
        <taxon>Muscomorpha</taxon>
        <taxon>Ephydroidea</taxon>
        <taxon>Drosophilidae</taxon>
        <taxon>Drosophila</taxon>
        <taxon>Sophophora</taxon>
    </lineage>
</organism>
<evidence type="ECO:0000256" key="5">
    <source>
        <dbReference type="ARBA" id="ARBA00023136"/>
    </source>
</evidence>
<sequence length="711" mass="80253">MAELVKYRNGIPPVLKNCLQQQINIGSHKWCTSLRDYSRFNTTFCLAVLFLLVRPIIPEAIVRVDPLALLAATLRTHQRAGCDFEVLLLSCPRGTSISIELAQYGRAGDLTDHSLCPSSQDLLTTSESSSKAVNHMGTDIKVNPSEICNLSGLQYSLLQTVVDHCQKKQHCKFAANSKIKSIGNICDGVSKFIEISYKCRPYEFRSKVACENDTMPLMCNPYSRIAIYSASFGHLQRGNVLCGQSTNADYNRISMANSSCLVSYATETTMQICHGRRRCTVVADTVTFGRPCVAGFQLHLKVVYTCIPRKVLKDRYETLPEPDEPKQSEVDLDEDEIYDEDQFYKESEAIPPSPKLQGAVAEGKISSNEKVDTEASSNSYVPTDPTRDKSSLKENLLLSVGLMNRIKMSITRKFIPDAENASALDENDINVEERYFTTWKPSHTKVEKKILKRRKCVDTDDWGIIGLNCTSEDIGIEHVEVVGFLSNWIDSYIYIKKHQKKFYLYLIISVAIGLVLLLMILIWRITIQKRYEDCETHMSSAENSKTAEEALNVITENQHIGQEIDCAHLPEPIRDYSCAINRDMNFKCQRLSLTSRNKTAETYLPIQNYRSQPPVTSNTTLITSHPHEKVIPITKAIQGPSCLMTASPAYVNTTDPRKFNPLQRYLVPTHMEIGRVTQPPHFLNSMKECGVYYDYAIPRATLDNNTQHFDG</sequence>
<dbReference type="PROSITE" id="PS50228">
    <property type="entry name" value="SUEL_LECTIN"/>
    <property type="match status" value="2"/>
</dbReference>
<feature type="domain" description="SUEL-type lectin" evidence="8">
    <location>
        <begin position="209"/>
        <end position="307"/>
    </location>
</feature>
<keyword evidence="10" id="KW-1185">Reference proteome</keyword>
<comment type="subcellular location">
    <subcellularLocation>
        <location evidence="1">Membrane</location>
        <topology evidence="1">Single-pass membrane protein</topology>
    </subcellularLocation>
</comment>
<dbReference type="Gene3D" id="2.60.120.740">
    <property type="match status" value="2"/>
</dbReference>
<dbReference type="STRING" id="7217.A0A0P8XD56"/>
<evidence type="ECO:0000256" key="1">
    <source>
        <dbReference type="ARBA" id="ARBA00004167"/>
    </source>
</evidence>
<keyword evidence="4 7" id="KW-1133">Transmembrane helix</keyword>
<protein>
    <submittedName>
        <fullName evidence="9">Uncharacterized protein, isoform B</fullName>
    </submittedName>
</protein>
<dbReference type="InParanoid" id="A0A0P8XD56"/>
<keyword evidence="5 7" id="KW-0472">Membrane</keyword>
<proteinExistence type="inferred from homology"/>
<dbReference type="InterPro" id="IPR043159">
    <property type="entry name" value="Lectin_gal-bd_sf"/>
</dbReference>